<sequence length="138" mass="16177">MCPMSPKRVPTTSSSELPSARNSVLPVEVLRYIHELAYLCETTSSATLSQVCQLWRLVALDNPRLWNHIEVEYPWNLEEIEVYLRRAKNFPVDVKILVDFSGYEWSQAEKMYASSRSHWQEIGRLLSQKHEQLRKLDI</sequence>
<reference evidence="2 3" key="1">
    <citation type="submission" date="2019-12" db="EMBL/GenBank/DDBJ databases">
        <authorList>
            <person name="Floudas D."/>
            <person name="Bentzer J."/>
            <person name="Ahren D."/>
            <person name="Johansson T."/>
            <person name="Persson P."/>
            <person name="Tunlid A."/>
        </authorList>
    </citation>
    <scope>NUCLEOTIDE SEQUENCE [LARGE SCALE GENOMIC DNA]</scope>
    <source>
        <strain evidence="2 3">CBS 102.39</strain>
    </source>
</reference>
<dbReference type="InterPro" id="IPR001810">
    <property type="entry name" value="F-box_dom"/>
</dbReference>
<accession>A0A8H4VTT3</accession>
<dbReference type="Gene3D" id="1.20.1280.50">
    <property type="match status" value="1"/>
</dbReference>
<feature type="domain" description="F-box" evidence="1">
    <location>
        <begin position="24"/>
        <end position="69"/>
    </location>
</feature>
<dbReference type="Pfam" id="PF12937">
    <property type="entry name" value="F-box-like"/>
    <property type="match status" value="1"/>
</dbReference>
<evidence type="ECO:0000313" key="3">
    <source>
        <dbReference type="Proteomes" id="UP000521872"/>
    </source>
</evidence>
<comment type="caution">
    <text evidence="2">The sequence shown here is derived from an EMBL/GenBank/DDBJ whole genome shotgun (WGS) entry which is preliminary data.</text>
</comment>
<gene>
    <name evidence="2" type="ORF">D9613_009490</name>
</gene>
<organism evidence="2 3">
    <name type="scientific">Agrocybe pediades</name>
    <dbReference type="NCBI Taxonomy" id="84607"/>
    <lineage>
        <taxon>Eukaryota</taxon>
        <taxon>Fungi</taxon>
        <taxon>Dikarya</taxon>
        <taxon>Basidiomycota</taxon>
        <taxon>Agaricomycotina</taxon>
        <taxon>Agaricomycetes</taxon>
        <taxon>Agaricomycetidae</taxon>
        <taxon>Agaricales</taxon>
        <taxon>Agaricineae</taxon>
        <taxon>Strophariaceae</taxon>
        <taxon>Agrocybe</taxon>
    </lineage>
</organism>
<name>A0A8H4VTT3_9AGAR</name>
<proteinExistence type="predicted"/>
<protein>
    <recommendedName>
        <fullName evidence="1">F-box domain-containing protein</fullName>
    </recommendedName>
</protein>
<keyword evidence="3" id="KW-1185">Reference proteome</keyword>
<dbReference type="AlphaFoldDB" id="A0A8H4VTT3"/>
<dbReference type="Proteomes" id="UP000521872">
    <property type="component" value="Unassembled WGS sequence"/>
</dbReference>
<evidence type="ECO:0000313" key="2">
    <source>
        <dbReference type="EMBL" id="KAF4622288.1"/>
    </source>
</evidence>
<evidence type="ECO:0000259" key="1">
    <source>
        <dbReference type="Pfam" id="PF12937"/>
    </source>
</evidence>
<dbReference type="EMBL" id="JAACJL010000002">
    <property type="protein sequence ID" value="KAF4622288.1"/>
    <property type="molecule type" value="Genomic_DNA"/>
</dbReference>
<dbReference type="SUPFAM" id="SSF81383">
    <property type="entry name" value="F-box domain"/>
    <property type="match status" value="1"/>
</dbReference>
<dbReference type="InterPro" id="IPR036047">
    <property type="entry name" value="F-box-like_dom_sf"/>
</dbReference>